<evidence type="ECO:0000256" key="4">
    <source>
        <dbReference type="SAM" id="MobiDB-lite"/>
    </source>
</evidence>
<protein>
    <submittedName>
        <fullName evidence="5">Ophiobolin F synthase oblA</fullName>
    </submittedName>
</protein>
<evidence type="ECO:0000313" key="6">
    <source>
        <dbReference type="Proteomes" id="UP001338125"/>
    </source>
</evidence>
<dbReference type="PROSITE" id="PS00444">
    <property type="entry name" value="POLYPRENYL_SYNTHASE_2"/>
    <property type="match status" value="1"/>
</dbReference>
<evidence type="ECO:0000256" key="3">
    <source>
        <dbReference type="ARBA" id="ARBA00022842"/>
    </source>
</evidence>
<organism evidence="5 6">
    <name type="scientific">Cladobotryum mycophilum</name>
    <dbReference type="NCBI Taxonomy" id="491253"/>
    <lineage>
        <taxon>Eukaryota</taxon>
        <taxon>Fungi</taxon>
        <taxon>Dikarya</taxon>
        <taxon>Ascomycota</taxon>
        <taxon>Pezizomycotina</taxon>
        <taxon>Sordariomycetes</taxon>
        <taxon>Hypocreomycetidae</taxon>
        <taxon>Hypocreales</taxon>
        <taxon>Hypocreaceae</taxon>
        <taxon>Cladobotryum</taxon>
    </lineage>
</organism>
<evidence type="ECO:0000256" key="1">
    <source>
        <dbReference type="ARBA" id="ARBA00022679"/>
    </source>
</evidence>
<dbReference type="InterPro" id="IPR008949">
    <property type="entry name" value="Isoprenoid_synthase_dom_sf"/>
</dbReference>
<dbReference type="SUPFAM" id="SSF48576">
    <property type="entry name" value="Terpenoid synthases"/>
    <property type="match status" value="2"/>
</dbReference>
<evidence type="ECO:0000313" key="5">
    <source>
        <dbReference type="EMBL" id="KAK5993667.1"/>
    </source>
</evidence>
<keyword evidence="1" id="KW-0808">Transferase</keyword>
<dbReference type="PANTHER" id="PTHR12001:SF72">
    <property type="entry name" value="THIJ_PFPI FAMILY PROTEIN (AFU_ORTHOLOGUE AFUA_3G01210)-RELATED"/>
    <property type="match status" value="1"/>
</dbReference>
<keyword evidence="2" id="KW-0479">Metal-binding</keyword>
<gene>
    <name evidence="5" type="ORF">PT974_07102</name>
</gene>
<feature type="region of interest" description="Disordered" evidence="4">
    <location>
        <begin position="366"/>
        <end position="414"/>
    </location>
</feature>
<comment type="caution">
    <text evidence="5">The sequence shown here is derived from an EMBL/GenBank/DDBJ whole genome shotgun (WGS) entry which is preliminary data.</text>
</comment>
<dbReference type="PANTHER" id="PTHR12001">
    <property type="entry name" value="GERANYLGERANYL PYROPHOSPHATE SYNTHASE"/>
    <property type="match status" value="1"/>
</dbReference>
<keyword evidence="6" id="KW-1185">Reference proteome</keyword>
<proteinExistence type="predicted"/>
<dbReference type="InterPro" id="IPR033749">
    <property type="entry name" value="Polyprenyl_synt_CS"/>
</dbReference>
<accession>A0ABR0SNE3</accession>
<name>A0ABR0SNE3_9HYPO</name>
<dbReference type="SFLD" id="SFLDS00005">
    <property type="entry name" value="Isoprenoid_Synthase_Type_I"/>
    <property type="match status" value="1"/>
</dbReference>
<sequence length="738" mass="82756">MSAAKWEYIFTNSTEVPPEIVAQSRAFTTMPILLNKHNDLADAGSFAASRDWVKLSGDGREKVTHGTRTPLGNAVSFGYPEASSEYLGFLTYLVEICFLHDDACEEIQAINEARTEHEALASIFHQMGDRKESVDQKYTNLLSAAVTEWFKSGNSKSSAMFDAVCDQWLHIVEHDNLDDIQTLEDFLHHRYRNFGSGLYSTWMLACLDLELTPREDAMLEEVQTLTIKCCMLANDYFAWKREFTLFARNGQVFNTVWFLMAKHKLTEDEALEKVKAMSLEDEALFAAKRIAILESDDATPVIRRVLDACAFAIGGNNYWSSICPRYNDWESLVTLPPADAVGISDLIKFASQGQVHSEGHHVPEQCVLSKQPNGDNTGEDASHELGQQEQHGIPGSDDANGNVHKEQPNGYKQLHSNNMETPKLDKNLLDDSVVLAPAEYISSLPSKGVRKTIIEAIDLWTNIPRPLTDTIVKVIDALHNASLILDDYHDQSPLRRGSPATHVVFGSGQASNSASYLYLQATTMVANLGDPQMLTVFLQELDRLIIGQSWDLYWTFHAKMPSCDEYMAMVDGKTGSLFRMLLRLMTCAAAKNPSWVDLDLETFEASATELARVVGRFFQIRDDYKNLTSDEYEATKGFAEDLDERKCSYPLVVTMSTDPRIGDQILGLFRLPERHLSVEIKRHILKLLAKAGAFSETAKLLLQLEGEIEDKITEIEKLVGVPNPLLRLTLKRLSVARK</sequence>
<reference evidence="5 6" key="1">
    <citation type="submission" date="2024-01" db="EMBL/GenBank/DDBJ databases">
        <title>Complete genome of Cladobotryum mycophilum ATHUM6906.</title>
        <authorList>
            <person name="Christinaki A.C."/>
            <person name="Myridakis A.I."/>
            <person name="Kouvelis V.N."/>
        </authorList>
    </citation>
    <scope>NUCLEOTIDE SEQUENCE [LARGE SCALE GENOMIC DNA]</scope>
    <source>
        <strain evidence="5 6">ATHUM6906</strain>
    </source>
</reference>
<evidence type="ECO:0000256" key="2">
    <source>
        <dbReference type="ARBA" id="ARBA00022723"/>
    </source>
</evidence>
<dbReference type="Pfam" id="PF19086">
    <property type="entry name" value="Terpene_syn_C_2"/>
    <property type="match status" value="1"/>
</dbReference>
<dbReference type="InterPro" id="IPR000092">
    <property type="entry name" value="Polyprenyl_synt"/>
</dbReference>
<keyword evidence="3" id="KW-0460">Magnesium</keyword>
<dbReference type="Gene3D" id="1.10.600.10">
    <property type="entry name" value="Farnesyl Diphosphate Synthase"/>
    <property type="match status" value="2"/>
</dbReference>
<dbReference type="PROSITE" id="PS00723">
    <property type="entry name" value="POLYPRENYL_SYNTHASE_1"/>
    <property type="match status" value="1"/>
</dbReference>
<dbReference type="Proteomes" id="UP001338125">
    <property type="component" value="Unassembled WGS sequence"/>
</dbReference>
<dbReference type="EMBL" id="JAVFKD010000012">
    <property type="protein sequence ID" value="KAK5993667.1"/>
    <property type="molecule type" value="Genomic_DNA"/>
</dbReference>
<dbReference type="Pfam" id="PF00348">
    <property type="entry name" value="polyprenyl_synt"/>
    <property type="match status" value="1"/>
</dbReference>